<organism evidence="2 3">
    <name type="scientific">Aureococcus anophagefferens</name>
    <name type="common">Harmful bloom alga</name>
    <dbReference type="NCBI Taxonomy" id="44056"/>
    <lineage>
        <taxon>Eukaryota</taxon>
        <taxon>Sar</taxon>
        <taxon>Stramenopiles</taxon>
        <taxon>Ochrophyta</taxon>
        <taxon>Pelagophyceae</taxon>
        <taxon>Pelagomonadales</taxon>
        <taxon>Pelagomonadaceae</taxon>
        <taxon>Aureococcus</taxon>
    </lineage>
</organism>
<evidence type="ECO:0000313" key="2">
    <source>
        <dbReference type="EMBL" id="KAK7235497.1"/>
    </source>
</evidence>
<name>A0ABR1FQ09_AURAN</name>
<reference evidence="2 3" key="1">
    <citation type="submission" date="2024-03" db="EMBL/GenBank/DDBJ databases">
        <title>Aureococcus anophagefferens CCMP1851 and Kratosvirus quantuckense: Draft genome of a second virus-susceptible host strain in the model system.</title>
        <authorList>
            <person name="Chase E."/>
            <person name="Truchon A.R."/>
            <person name="Schepens W."/>
            <person name="Wilhelm S.W."/>
        </authorList>
    </citation>
    <scope>NUCLEOTIDE SEQUENCE [LARGE SCALE GENOMIC DNA]</scope>
    <source>
        <strain evidence="2 3">CCMP1851</strain>
    </source>
</reference>
<dbReference type="SUPFAM" id="SSF81585">
    <property type="entry name" value="PsbU/PolX domain-like"/>
    <property type="match status" value="1"/>
</dbReference>
<accession>A0ABR1FQ09</accession>
<sequence length="141" mass="14856">MRLPCAVALLLTSCAALAPSSTPAPSTKLHRAVGRRELAATVAAAAFVVPTTAFAASPPGGFKAPPIETPTSKININTAQAAQYTDCPGMYPTIASRIVEHVRYEGRFKSIDDLLKAEDVTNGNENIVNIIKKNAPRLVVS</sequence>
<evidence type="ECO:0008006" key="4">
    <source>
        <dbReference type="Google" id="ProtNLM"/>
    </source>
</evidence>
<dbReference type="Gene3D" id="1.10.150.320">
    <property type="entry name" value="Photosystem II 12 kDa extrinsic protein"/>
    <property type="match status" value="1"/>
</dbReference>
<comment type="caution">
    <text evidence="2">The sequence shown here is derived from an EMBL/GenBank/DDBJ whole genome shotgun (WGS) entry which is preliminary data.</text>
</comment>
<keyword evidence="1" id="KW-0732">Signal</keyword>
<proteinExistence type="predicted"/>
<gene>
    <name evidence="2" type="ORF">SO694_0006907</name>
</gene>
<dbReference type="EMBL" id="JBBJCI010000292">
    <property type="protein sequence ID" value="KAK7235497.1"/>
    <property type="molecule type" value="Genomic_DNA"/>
</dbReference>
<evidence type="ECO:0000313" key="3">
    <source>
        <dbReference type="Proteomes" id="UP001363151"/>
    </source>
</evidence>
<evidence type="ECO:0000256" key="1">
    <source>
        <dbReference type="SAM" id="SignalP"/>
    </source>
</evidence>
<feature type="chain" id="PRO_5045832618" description="PS II complex 12 kDa extrinsic protein" evidence="1">
    <location>
        <begin position="17"/>
        <end position="141"/>
    </location>
</feature>
<keyword evidence="3" id="KW-1185">Reference proteome</keyword>
<dbReference type="Pfam" id="PF12836">
    <property type="entry name" value="HHH_3"/>
    <property type="match status" value="1"/>
</dbReference>
<feature type="signal peptide" evidence="1">
    <location>
        <begin position="1"/>
        <end position="16"/>
    </location>
</feature>
<protein>
    <recommendedName>
        <fullName evidence="4">PS II complex 12 kDa extrinsic protein</fullName>
    </recommendedName>
</protein>
<dbReference type="Proteomes" id="UP001363151">
    <property type="component" value="Unassembled WGS sequence"/>
</dbReference>